<comment type="caution">
    <text evidence="3">The sequence shown here is derived from an EMBL/GenBank/DDBJ whole genome shotgun (WGS) entry which is preliminary data.</text>
</comment>
<evidence type="ECO:0000313" key="3">
    <source>
        <dbReference type="EMBL" id="KKW32985.1"/>
    </source>
</evidence>
<dbReference type="CDD" id="cd00102">
    <property type="entry name" value="IPT"/>
    <property type="match status" value="1"/>
</dbReference>
<feature type="domain" description="IPT/TIG" evidence="2">
    <location>
        <begin position="430"/>
        <end position="510"/>
    </location>
</feature>
<proteinExistence type="predicted"/>
<protein>
    <recommendedName>
        <fullName evidence="2">IPT/TIG domain-containing protein</fullName>
    </recommendedName>
</protein>
<feature type="transmembrane region" description="Helical" evidence="1">
    <location>
        <begin position="94"/>
        <end position="116"/>
    </location>
</feature>
<dbReference type="Proteomes" id="UP000034711">
    <property type="component" value="Unassembled WGS sequence"/>
</dbReference>
<dbReference type="InterPro" id="IPR013783">
    <property type="entry name" value="Ig-like_fold"/>
</dbReference>
<dbReference type="InterPro" id="IPR002909">
    <property type="entry name" value="IPT_dom"/>
</dbReference>
<dbReference type="Pfam" id="PF18895">
    <property type="entry name" value="T4SS_pilin"/>
    <property type="match status" value="1"/>
</dbReference>
<evidence type="ECO:0000313" key="4">
    <source>
        <dbReference type="Proteomes" id="UP000034711"/>
    </source>
</evidence>
<dbReference type="Gene3D" id="2.60.40.10">
    <property type="entry name" value="Immunoglobulins"/>
    <property type="match status" value="3"/>
</dbReference>
<evidence type="ECO:0000259" key="2">
    <source>
        <dbReference type="Pfam" id="PF01833"/>
    </source>
</evidence>
<name>A0A0G1XQ34_9BACT</name>
<dbReference type="InterPro" id="IPR014756">
    <property type="entry name" value="Ig_E-set"/>
</dbReference>
<organism evidence="3 4">
    <name type="scientific">Candidatus Uhrbacteria bacterium GW2011_GWA2_53_10</name>
    <dbReference type="NCBI Taxonomy" id="1618980"/>
    <lineage>
        <taxon>Bacteria</taxon>
        <taxon>Candidatus Uhriibacteriota</taxon>
    </lineage>
</organism>
<dbReference type="AlphaFoldDB" id="A0A0G1XQ34"/>
<dbReference type="EMBL" id="LCRI01000008">
    <property type="protein sequence ID" value="KKW32985.1"/>
    <property type="molecule type" value="Genomic_DNA"/>
</dbReference>
<reference evidence="3 4" key="1">
    <citation type="journal article" date="2015" name="Nature">
        <title>rRNA introns, odd ribosomes, and small enigmatic genomes across a large radiation of phyla.</title>
        <authorList>
            <person name="Brown C.T."/>
            <person name="Hug L.A."/>
            <person name="Thomas B.C."/>
            <person name="Sharon I."/>
            <person name="Castelle C.J."/>
            <person name="Singh A."/>
            <person name="Wilkins M.J."/>
            <person name="Williams K.H."/>
            <person name="Banfield J.F."/>
        </authorList>
    </citation>
    <scope>NUCLEOTIDE SEQUENCE [LARGE SCALE GENOMIC DNA]</scope>
</reference>
<dbReference type="Pfam" id="PF01833">
    <property type="entry name" value="TIG"/>
    <property type="match status" value="2"/>
</dbReference>
<gene>
    <name evidence="3" type="ORF">UY77_C0008G0002</name>
</gene>
<feature type="transmembrane region" description="Helical" evidence="1">
    <location>
        <begin position="59"/>
        <end position="82"/>
    </location>
</feature>
<accession>A0A0G1XQ34</accession>
<dbReference type="PATRIC" id="fig|1618980.3.peg.177"/>
<keyword evidence="1" id="KW-0812">Transmembrane</keyword>
<evidence type="ECO:0000256" key="1">
    <source>
        <dbReference type="SAM" id="Phobius"/>
    </source>
</evidence>
<feature type="domain" description="IPT/TIG" evidence="2">
    <location>
        <begin position="536"/>
        <end position="609"/>
    </location>
</feature>
<keyword evidence="1" id="KW-0472">Membrane</keyword>
<sequence>MTQRRLFTLGILTTLLIAGGVVVALPAFAQGVNLQEFAAQAGFAQADIRLVIARLIRTAISFLGILVLGFILYGGFIWMTAGGDAERVGTAKRILTNAVIGLVIVFASFAITQFVLSSLTRAIGGTVGTDGTGGGGGGFYQDRTVGSRRFRLQSWNDACGGRIRNLQLQFVFTQPVSTSSVTSASNPGIEVKDRNGARVDGTFAVSGKTVTFTPAAECPGTTTERCFSNDSPYTVEFKPTVLRSSTGRSFECGGAFGSCVLTFATGRVIDTGKPTFTMTQPDAQGDNGVVGDIVALQARAQDDGGVSLVQFFAGSATAVYIAGLADSTAKTLAIDNDFSTDDTEWNTIASAPGSIKLWASGADCAGHTAVSPQVTFALQSPHCANGAQDGNETGVDCGGDCAACAGGACRLHSECAPGLSCKDGTCQSLPRIDRVSPGNGAVGNLVTISGVGFGAAPGGTVVFLGDSVNQDDNASVKAYGGCSGTWSPTQIVVQVPTNAVDGALEVRVGDASDRTDDAFGARINFFDINTTVRPGICSINPKFGEGSIPITVAGNNFGSSRGNGSVYFGDYAAAAYAGVWTPSSLDTTVPLLNEGSYPVQVFVGDNVCAGRTTLCRNDAECAVGGIPGTCILQREGSNTVNYRADKQSEDAPPVIFSVESGWRVCSVGSEEEKEGKKCSADTECGGTGVCAAARSFRSNVPWRFGATRPSS</sequence>
<keyword evidence="1" id="KW-1133">Transmembrane helix</keyword>
<dbReference type="SUPFAM" id="SSF81296">
    <property type="entry name" value="E set domains"/>
    <property type="match status" value="2"/>
</dbReference>
<dbReference type="InterPro" id="IPR043993">
    <property type="entry name" value="T4SS_pilin"/>
</dbReference>